<reference evidence="2 3" key="1">
    <citation type="submission" date="2017-01" db="EMBL/GenBank/DDBJ databases">
        <authorList>
            <person name="Mah S.A."/>
            <person name="Swanson W.J."/>
            <person name="Moy G.W."/>
            <person name="Vacquier V.D."/>
        </authorList>
    </citation>
    <scope>NUCLEOTIDE SEQUENCE [LARGE SCALE GENOMIC DNA]</scope>
    <source>
        <strain evidence="2 3">GSMNP</strain>
    </source>
</reference>
<accession>A0A1R1Y2A1</accession>
<dbReference type="EMBL" id="LSSN01001089">
    <property type="protein sequence ID" value="OMJ21092.1"/>
    <property type="molecule type" value="Genomic_DNA"/>
</dbReference>
<evidence type="ECO:0000256" key="1">
    <source>
        <dbReference type="SAM" id="MobiDB-lite"/>
    </source>
</evidence>
<evidence type="ECO:0000313" key="2">
    <source>
        <dbReference type="EMBL" id="OMJ21092.1"/>
    </source>
</evidence>
<gene>
    <name evidence="2" type="ORF">AYI70_g3682</name>
</gene>
<sequence length="127" mass="14254">MNNKFQKEQPEQKTSLKLLESNNPRIQAEAPTLERIYTTEGESYKYGSWDLSSENQARFGNHDCTHKLTSMSVSAIKNRHPAPSGGFFKSNETNKIIKLSTPAAKDGKLLSEAEQHVLDLARIGTYI</sequence>
<evidence type="ECO:0000313" key="3">
    <source>
        <dbReference type="Proteomes" id="UP000187283"/>
    </source>
</evidence>
<feature type="compositionally biased region" description="Polar residues" evidence="1">
    <location>
        <begin position="12"/>
        <end position="24"/>
    </location>
</feature>
<name>A0A1R1Y2A1_9FUNG</name>
<feature type="region of interest" description="Disordered" evidence="1">
    <location>
        <begin position="1"/>
        <end position="24"/>
    </location>
</feature>
<feature type="compositionally biased region" description="Basic and acidic residues" evidence="1">
    <location>
        <begin position="1"/>
        <end position="11"/>
    </location>
</feature>
<dbReference type="AlphaFoldDB" id="A0A1R1Y2A1"/>
<organism evidence="2 3">
    <name type="scientific">Smittium culicis</name>
    <dbReference type="NCBI Taxonomy" id="133412"/>
    <lineage>
        <taxon>Eukaryota</taxon>
        <taxon>Fungi</taxon>
        <taxon>Fungi incertae sedis</taxon>
        <taxon>Zoopagomycota</taxon>
        <taxon>Kickxellomycotina</taxon>
        <taxon>Harpellomycetes</taxon>
        <taxon>Harpellales</taxon>
        <taxon>Legeriomycetaceae</taxon>
        <taxon>Smittium</taxon>
    </lineage>
</organism>
<dbReference type="Proteomes" id="UP000187283">
    <property type="component" value="Unassembled WGS sequence"/>
</dbReference>
<comment type="caution">
    <text evidence="2">The sequence shown here is derived from an EMBL/GenBank/DDBJ whole genome shotgun (WGS) entry which is preliminary data.</text>
</comment>
<keyword evidence="3" id="KW-1185">Reference proteome</keyword>
<protein>
    <submittedName>
        <fullName evidence="2">Uncharacterized protein</fullName>
    </submittedName>
</protein>
<proteinExistence type="predicted"/>
<dbReference type="OrthoDB" id="5588572at2759"/>